<dbReference type="InterPro" id="IPR036770">
    <property type="entry name" value="Ankyrin_rpt-contain_sf"/>
</dbReference>
<proteinExistence type="predicted"/>
<reference evidence="1 2" key="1">
    <citation type="submission" date="2015-02" db="EMBL/GenBank/DDBJ databases">
        <title>Genome Sequencing of Rickettsiales.</title>
        <authorList>
            <person name="Daugherty S.C."/>
            <person name="Su Q."/>
            <person name="Abolude K."/>
            <person name="Beier-Sexton M."/>
            <person name="Carlyon J.A."/>
            <person name="Carter R."/>
            <person name="Day N.P."/>
            <person name="Dumler S.J."/>
            <person name="Dyachenko V."/>
            <person name="Godinez A."/>
            <person name="Kurtti T.J."/>
            <person name="Lichay M."/>
            <person name="Mullins K.E."/>
            <person name="Ott S."/>
            <person name="Pappas-Brown V."/>
            <person name="Paris D.H."/>
            <person name="Patel P."/>
            <person name="Richards A.L."/>
            <person name="Sadzewicz L."/>
            <person name="Sears K."/>
            <person name="Seidman D."/>
            <person name="Sengamalay N."/>
            <person name="Stenos J."/>
            <person name="Tallon L.J."/>
            <person name="Vincent G."/>
            <person name="Fraser C.M."/>
            <person name="Munderloh U."/>
            <person name="Dunning-Hotopp J.C."/>
        </authorList>
    </citation>
    <scope>NUCLEOTIDE SEQUENCE [LARGE SCALE GENOMIC DNA]</scope>
    <source>
        <strain evidence="1 2">RML Mogi</strain>
    </source>
</reference>
<comment type="caution">
    <text evidence="1">The sequence shown here is derived from an EMBL/GenBank/DDBJ whole genome shotgun (WGS) entry which is preliminary data.</text>
</comment>
<gene>
    <name evidence="1" type="ORF">RBEMOGI_0987</name>
</gene>
<sequence length="232" mass="27328">MPNKIIPTPFEAIKQNNMAAFKAWLEAGGNPNAEDENGNSLVELLATRHNLEGIKILSPYNPDMSVKRNSVGEFSKNIINLTDNKELQNFIQLETAFYEKDFKRAEIIFGMNISSKYRSILSKQSQNLNNQPYKQIAEFIKLKLETLNINSIQNNQNFLEEHMQKLDHLHKFIKNAKYFPNRKVEKFFDKKIFEYEISKVIDTETFEEFEKNEQKEKIKLLWDNHFLNFLPC</sequence>
<protein>
    <submittedName>
        <fullName evidence="1">Uncharacterized protein</fullName>
    </submittedName>
</protein>
<dbReference type="Gene3D" id="1.25.40.20">
    <property type="entry name" value="Ankyrin repeat-containing domain"/>
    <property type="match status" value="1"/>
</dbReference>
<evidence type="ECO:0000313" key="2">
    <source>
        <dbReference type="Proteomes" id="UP000033689"/>
    </source>
</evidence>
<dbReference type="EMBL" id="LAOJ01000001">
    <property type="protein sequence ID" value="KJV92358.1"/>
    <property type="molecule type" value="Genomic_DNA"/>
</dbReference>
<dbReference type="RefSeq" id="WP_045799771.1">
    <property type="nucleotide sequence ID" value="NZ_LAOJ01000001.1"/>
</dbReference>
<dbReference type="PATRIC" id="fig|1359194.3.peg.999"/>
<dbReference type="Proteomes" id="UP000033689">
    <property type="component" value="Unassembled WGS sequence"/>
</dbReference>
<evidence type="ECO:0000313" key="1">
    <source>
        <dbReference type="EMBL" id="KJV92358.1"/>
    </source>
</evidence>
<organism evidence="1 2">
    <name type="scientific">Rickettsia bellii str. RML Mogi</name>
    <dbReference type="NCBI Taxonomy" id="1359194"/>
    <lineage>
        <taxon>Bacteria</taxon>
        <taxon>Pseudomonadati</taxon>
        <taxon>Pseudomonadota</taxon>
        <taxon>Alphaproteobacteria</taxon>
        <taxon>Rickettsiales</taxon>
        <taxon>Rickettsiaceae</taxon>
        <taxon>Rickettsieae</taxon>
        <taxon>Rickettsia</taxon>
        <taxon>belli group</taxon>
    </lineage>
</organism>
<dbReference type="AlphaFoldDB" id="A0A0F3QIH5"/>
<accession>A0A0F3QIH5</accession>
<dbReference type="SUPFAM" id="SSF48403">
    <property type="entry name" value="Ankyrin repeat"/>
    <property type="match status" value="1"/>
</dbReference>
<name>A0A0F3QIH5_RICBE</name>